<dbReference type="GO" id="GO:0032049">
    <property type="term" value="P:cardiolipin biosynthetic process"/>
    <property type="evidence" value="ECO:0007669"/>
    <property type="project" value="InterPro"/>
</dbReference>
<evidence type="ECO:0000313" key="14">
    <source>
        <dbReference type="Proteomes" id="UP001497744"/>
    </source>
</evidence>
<comment type="caution">
    <text evidence="13">The sequence shown here is derived from an EMBL/GenBank/DDBJ whole genome shotgun (WGS) entry which is preliminary data.</text>
</comment>
<keyword evidence="4 10" id="KW-0808">Transferase</keyword>
<dbReference type="Proteomes" id="UP001497744">
    <property type="component" value="Unassembled WGS sequence"/>
</dbReference>
<dbReference type="GO" id="GO:0008444">
    <property type="term" value="F:CDP-diacylglycerol-glycerol-3-phosphate 3-phosphatidyltransferase activity"/>
    <property type="evidence" value="ECO:0007669"/>
    <property type="project" value="UniProtKB-EC"/>
</dbReference>
<feature type="compositionally biased region" description="Basic and acidic residues" evidence="11">
    <location>
        <begin position="295"/>
        <end position="311"/>
    </location>
</feature>
<evidence type="ECO:0000256" key="7">
    <source>
        <dbReference type="ARBA" id="ARBA00023209"/>
    </source>
</evidence>
<protein>
    <recommendedName>
        <fullName evidence="10">CDP-diacylglycerol--glycerol-3-phosphate 3-phosphatidyltransferase</fullName>
        <ecNumber evidence="10">2.7.8.5</ecNumber>
    </recommendedName>
</protein>
<keyword evidence="7 10" id="KW-0594">Phospholipid biosynthesis</keyword>
<dbReference type="EC" id="2.7.8.5" evidence="10"/>
<dbReference type="EMBL" id="BPLF01000002">
    <property type="protein sequence ID" value="GIX62443.1"/>
    <property type="molecule type" value="Genomic_DNA"/>
</dbReference>
<evidence type="ECO:0000256" key="1">
    <source>
        <dbReference type="ARBA" id="ARBA00005042"/>
    </source>
</evidence>
<keyword evidence="10" id="KW-0496">Mitochondrion</keyword>
<sequence>MGSSAMRGSEPMEAGNLLMECAVDPSKVAFLASPDDFYRKLCRMYSEARERIVLVCLYVGCGQLEEELVRTIVAAKERNAELTVDVMVDRTRTCRIEGPQQVVSPLTMLQPYLGSGHRTTVALFHNPLLGRLCRKIFKSPYCEAFGTMHMKIYMADDECIITGANAGRDYFCDRYDRYMVVKDALFADLMHTFVRTFQTASFVLTEQLTLEWRSDLANPFEDNILFRKQMHIRTKHMVRMCKEMLRKNRKAWPVSPRDVQAGESERGHAGFAAGTSATGVGARVGVPTKVRRHSGHPDERGDCESAGRSDHTGAACTMGKATSQDMGDHASGLVGPGKRMRFGLGVDCVTDRSGSSTVCSDVDASTFQGYSATDSGEGHGGDEEGLYCIIKICLQLPFTDPAFMEGEKVLQDWLLEHARAGYSALIATAYLNFTERHMDVFKEILDVGKANGKPHPLQVVTSSPYANSFYKDGSLKRKIALFYSTAAMWLFKALKEGGRFPEDIYLEYDRPNHTFHAKGIWVLKDRVPVAAAHASWEEFDACVEPPCATAIGSSNYGRRSYDKDLEVNFLIETNSPTIKGFMKRELYDMLQHSQYVPYDVVKARIEPLQLVLSHLMKSFF</sequence>
<evidence type="ECO:0000256" key="2">
    <source>
        <dbReference type="ARBA" id="ARBA00010682"/>
    </source>
</evidence>
<evidence type="ECO:0000256" key="6">
    <source>
        <dbReference type="ARBA" id="ARBA00023098"/>
    </source>
</evidence>
<keyword evidence="5" id="KW-0677">Repeat</keyword>
<dbReference type="GO" id="GO:0005524">
    <property type="term" value="F:ATP binding"/>
    <property type="evidence" value="ECO:0007669"/>
    <property type="project" value="UniProtKB-KW"/>
</dbReference>
<gene>
    <name evidence="13" type="ORF">BcabD6B2_18780</name>
</gene>
<comment type="function">
    <text evidence="10">Functions in the biosynthesis of the anionic phospholipids phosphatidylglycerol and cardiolipin.</text>
</comment>
<feature type="domain" description="PLD phosphodiesterase" evidence="12">
    <location>
        <begin position="144"/>
        <end position="170"/>
    </location>
</feature>
<organism evidence="13 14">
    <name type="scientific">Babesia caballi</name>
    <dbReference type="NCBI Taxonomy" id="5871"/>
    <lineage>
        <taxon>Eukaryota</taxon>
        <taxon>Sar</taxon>
        <taxon>Alveolata</taxon>
        <taxon>Apicomplexa</taxon>
        <taxon>Aconoidasida</taxon>
        <taxon>Piroplasmida</taxon>
        <taxon>Babesiidae</taxon>
        <taxon>Babesia</taxon>
    </lineage>
</organism>
<evidence type="ECO:0000256" key="10">
    <source>
        <dbReference type="RuleBase" id="RU365024"/>
    </source>
</evidence>
<evidence type="ECO:0000259" key="12">
    <source>
        <dbReference type="SMART" id="SM00155"/>
    </source>
</evidence>
<dbReference type="InterPro" id="IPR001736">
    <property type="entry name" value="PLipase_D/transphosphatidylase"/>
</dbReference>
<evidence type="ECO:0000256" key="3">
    <source>
        <dbReference type="ARBA" id="ARBA00022516"/>
    </source>
</evidence>
<evidence type="ECO:0000256" key="4">
    <source>
        <dbReference type="ARBA" id="ARBA00022679"/>
    </source>
</evidence>
<dbReference type="SMART" id="SM00155">
    <property type="entry name" value="PLDc"/>
    <property type="match status" value="1"/>
</dbReference>
<evidence type="ECO:0000256" key="11">
    <source>
        <dbReference type="SAM" id="MobiDB-lite"/>
    </source>
</evidence>
<reference evidence="13 14" key="1">
    <citation type="submission" date="2021-06" db="EMBL/GenBank/DDBJ databases">
        <title>Genome sequence of Babesia caballi.</title>
        <authorList>
            <person name="Yamagishi J."/>
            <person name="Kidaka T."/>
            <person name="Ochi A."/>
        </authorList>
    </citation>
    <scope>NUCLEOTIDE SEQUENCE [LARGE SCALE GENOMIC DNA]</scope>
    <source>
        <strain evidence="13">USDA-D6B2</strain>
    </source>
</reference>
<keyword evidence="8 10" id="KW-1208">Phospholipid metabolism</keyword>
<name>A0AAV4LQJ5_BABCB</name>
<dbReference type="PANTHER" id="PTHR12586">
    <property type="entry name" value="CDP-DIACYLGLYCEROL--SERINE O-PHOSPHATIDYLTRANSFERASE"/>
    <property type="match status" value="1"/>
</dbReference>
<evidence type="ECO:0000313" key="13">
    <source>
        <dbReference type="EMBL" id="GIX62443.1"/>
    </source>
</evidence>
<keyword evidence="14" id="KW-1185">Reference proteome</keyword>
<keyword evidence="10" id="KW-0547">Nucleotide-binding</keyword>
<keyword evidence="6 10" id="KW-0443">Lipid metabolism</keyword>
<keyword evidence="10" id="KW-0067">ATP-binding</keyword>
<dbReference type="GO" id="GO:0005739">
    <property type="term" value="C:mitochondrion"/>
    <property type="evidence" value="ECO:0007669"/>
    <property type="project" value="UniProtKB-SubCell"/>
</dbReference>
<comment type="similarity">
    <text evidence="2 10">Belongs to the CDP-alcohol phosphatidyltransferase class-II family.</text>
</comment>
<dbReference type="GeneID" id="94193924"/>
<keyword evidence="3 10" id="KW-0444">Lipid biosynthesis</keyword>
<dbReference type="Gene3D" id="3.30.870.10">
    <property type="entry name" value="Endonuclease Chain A"/>
    <property type="match status" value="2"/>
</dbReference>
<dbReference type="PANTHER" id="PTHR12586:SF1">
    <property type="entry name" value="CDP-DIACYLGLYCEROL--GLYCEROL-3-PHOSPHATE 3-PHOSPHATIDYLTRANSFERASE, MITOCHONDRIAL"/>
    <property type="match status" value="1"/>
</dbReference>
<comment type="pathway">
    <text evidence="1 10">Phospholipid metabolism; phosphatidylglycerol biosynthesis; phosphatidylglycerol from CDP-diacylglycerol: step 1/2.</text>
</comment>
<feature type="region of interest" description="Disordered" evidence="11">
    <location>
        <begin position="289"/>
        <end position="313"/>
    </location>
</feature>
<evidence type="ECO:0000256" key="9">
    <source>
        <dbReference type="ARBA" id="ARBA00048586"/>
    </source>
</evidence>
<dbReference type="CDD" id="cd09137">
    <property type="entry name" value="PLDc_PGS1_euk_2"/>
    <property type="match status" value="1"/>
</dbReference>
<dbReference type="InterPro" id="IPR016270">
    <property type="entry name" value="PGS1"/>
</dbReference>
<dbReference type="SUPFAM" id="SSF56024">
    <property type="entry name" value="Phospholipase D/nuclease"/>
    <property type="match status" value="1"/>
</dbReference>
<evidence type="ECO:0000256" key="8">
    <source>
        <dbReference type="ARBA" id="ARBA00023264"/>
    </source>
</evidence>
<comment type="catalytic activity">
    <reaction evidence="9 10">
        <text>a CDP-1,2-diacyl-sn-glycerol + sn-glycerol 3-phosphate = a 1,2-diacyl-sn-glycero-3-phospho-(1'-sn-glycero-3'-phosphate) + CMP + H(+)</text>
        <dbReference type="Rhea" id="RHEA:12593"/>
        <dbReference type="ChEBI" id="CHEBI:15378"/>
        <dbReference type="ChEBI" id="CHEBI:57597"/>
        <dbReference type="ChEBI" id="CHEBI:58332"/>
        <dbReference type="ChEBI" id="CHEBI:60110"/>
        <dbReference type="ChEBI" id="CHEBI:60377"/>
        <dbReference type="EC" id="2.7.8.5"/>
    </reaction>
</comment>
<dbReference type="RefSeq" id="XP_067714512.1">
    <property type="nucleotide sequence ID" value="XM_067858411.1"/>
</dbReference>
<evidence type="ECO:0000256" key="5">
    <source>
        <dbReference type="ARBA" id="ARBA00022737"/>
    </source>
</evidence>
<proteinExistence type="inferred from homology"/>
<comment type="subcellular location">
    <subcellularLocation>
        <location evidence="10">Mitochondrion</location>
    </subcellularLocation>
</comment>
<accession>A0AAV4LQJ5</accession>
<dbReference type="AlphaFoldDB" id="A0AAV4LQJ5"/>